<accession>A0ABY7P9N8</accession>
<protein>
    <submittedName>
        <fullName evidence="4">SDR family oxidoreductase</fullName>
    </submittedName>
</protein>
<evidence type="ECO:0000256" key="2">
    <source>
        <dbReference type="ARBA" id="ARBA00023002"/>
    </source>
</evidence>
<dbReference type="Pfam" id="PF13561">
    <property type="entry name" value="adh_short_C2"/>
    <property type="match status" value="1"/>
</dbReference>
<dbReference type="SUPFAM" id="SSF51735">
    <property type="entry name" value="NAD(P)-binding Rossmann-fold domains"/>
    <property type="match status" value="1"/>
</dbReference>
<dbReference type="PANTHER" id="PTHR42760">
    <property type="entry name" value="SHORT-CHAIN DEHYDROGENASES/REDUCTASES FAMILY MEMBER"/>
    <property type="match status" value="1"/>
</dbReference>
<proteinExistence type="inferred from homology"/>
<keyword evidence="5" id="KW-1185">Reference proteome</keyword>
<evidence type="ECO:0000259" key="3">
    <source>
        <dbReference type="SMART" id="SM00822"/>
    </source>
</evidence>
<sequence>MMTSRSVFVTGASRGIGAAIASDLNKQGYRVVGTARTTRPELEGVSFVQCDVRDPESVRTAVEQAREIVGEIDIVVNCAGIMNDGLLLTQTQEGVQEVLDTNLTGSINVARETVSDMLANKWGRFVFVSSIVALWGSPGQVNYSASKSGLIGVARSLAWELGRAGITSNVVLPGLIETDMIADLSDRRRKEIVSQTALRRTGRPEEVAALVSFLVSEDAGFITGASIPIGGGVGMGV</sequence>
<name>A0ABY7P9N8_9ACTN</name>
<dbReference type="InterPro" id="IPR020904">
    <property type="entry name" value="Sc_DH/Rdtase_CS"/>
</dbReference>
<gene>
    <name evidence="4" type="ORF">O1G22_27425</name>
</gene>
<dbReference type="InterPro" id="IPR036291">
    <property type="entry name" value="NAD(P)-bd_dom_sf"/>
</dbReference>
<dbReference type="InterPro" id="IPR002347">
    <property type="entry name" value="SDR_fam"/>
</dbReference>
<organism evidence="4 5">
    <name type="scientific">Streptomyces camelliae</name>
    <dbReference type="NCBI Taxonomy" id="3004093"/>
    <lineage>
        <taxon>Bacteria</taxon>
        <taxon>Bacillati</taxon>
        <taxon>Actinomycetota</taxon>
        <taxon>Actinomycetes</taxon>
        <taxon>Kitasatosporales</taxon>
        <taxon>Streptomycetaceae</taxon>
        <taxon>Streptomyces</taxon>
    </lineage>
</organism>
<dbReference type="Proteomes" id="UP001212326">
    <property type="component" value="Chromosome"/>
</dbReference>
<feature type="domain" description="Ketoreductase" evidence="3">
    <location>
        <begin position="5"/>
        <end position="179"/>
    </location>
</feature>
<reference evidence="4 5" key="1">
    <citation type="submission" date="2022-12" db="EMBL/GenBank/DDBJ databases">
        <authorList>
            <person name="Mo P."/>
        </authorList>
    </citation>
    <scope>NUCLEOTIDE SEQUENCE [LARGE SCALE GENOMIC DNA]</scope>
    <source>
        <strain evidence="4 5">HUAS 2-6</strain>
    </source>
</reference>
<dbReference type="EMBL" id="CP115300">
    <property type="protein sequence ID" value="WBO66274.1"/>
    <property type="molecule type" value="Genomic_DNA"/>
</dbReference>
<comment type="similarity">
    <text evidence="1">Belongs to the short-chain dehydrogenases/reductases (SDR) family.</text>
</comment>
<dbReference type="SMART" id="SM00822">
    <property type="entry name" value="PKS_KR"/>
    <property type="match status" value="1"/>
</dbReference>
<dbReference type="Gene3D" id="3.40.50.720">
    <property type="entry name" value="NAD(P)-binding Rossmann-like Domain"/>
    <property type="match status" value="1"/>
</dbReference>
<dbReference type="InterPro" id="IPR057326">
    <property type="entry name" value="KR_dom"/>
</dbReference>
<dbReference type="PROSITE" id="PS00061">
    <property type="entry name" value="ADH_SHORT"/>
    <property type="match status" value="1"/>
</dbReference>
<evidence type="ECO:0000256" key="1">
    <source>
        <dbReference type="ARBA" id="ARBA00006484"/>
    </source>
</evidence>
<evidence type="ECO:0000313" key="4">
    <source>
        <dbReference type="EMBL" id="WBO66274.1"/>
    </source>
</evidence>
<dbReference type="RefSeq" id="WP_270083757.1">
    <property type="nucleotide sequence ID" value="NZ_CP115300.1"/>
</dbReference>
<dbReference type="PRINTS" id="PR00080">
    <property type="entry name" value="SDRFAMILY"/>
</dbReference>
<dbReference type="PANTHER" id="PTHR42760:SF133">
    <property type="entry name" value="3-OXOACYL-[ACYL-CARRIER-PROTEIN] REDUCTASE"/>
    <property type="match status" value="1"/>
</dbReference>
<evidence type="ECO:0000313" key="5">
    <source>
        <dbReference type="Proteomes" id="UP001212326"/>
    </source>
</evidence>
<keyword evidence="2" id="KW-0560">Oxidoreductase</keyword>
<dbReference type="PRINTS" id="PR00081">
    <property type="entry name" value="GDHRDH"/>
</dbReference>